<dbReference type="PANTHER" id="PTHR35519">
    <property type="entry name" value="MEMBRANE PROTEINS"/>
    <property type="match status" value="1"/>
</dbReference>
<accession>A0A6J4NFP3</accession>
<gene>
    <name evidence="2" type="ORF">AVDCRST_MAG94-5161</name>
</gene>
<sequence>MVRKAGILKEIFLALSMHNSPLKVAPNHPALRRVRTVSRLLDNAIPIPGTRFRLGLDPILGLLPGAGDFVGAALSVYIVIEAARFGLPRKTLVQMVTNLVLDSVGGSVPILGDVFDATWKANSRNLALLEAHVATPEPIKAADRRFVILIVLALLLLLIGIGVVATLFLSWVVRTIAG</sequence>
<evidence type="ECO:0000256" key="1">
    <source>
        <dbReference type="SAM" id="Phobius"/>
    </source>
</evidence>
<dbReference type="Pfam" id="PF13430">
    <property type="entry name" value="DUF4112"/>
    <property type="match status" value="1"/>
</dbReference>
<keyword evidence="1" id="KW-0812">Transmembrane</keyword>
<proteinExistence type="predicted"/>
<dbReference type="PANTHER" id="PTHR35519:SF2">
    <property type="entry name" value="PH DOMAIN PROTEIN"/>
    <property type="match status" value="1"/>
</dbReference>
<keyword evidence="1" id="KW-1133">Transmembrane helix</keyword>
<dbReference type="InterPro" id="IPR025187">
    <property type="entry name" value="DUF4112"/>
</dbReference>
<evidence type="ECO:0008006" key="3">
    <source>
        <dbReference type="Google" id="ProtNLM"/>
    </source>
</evidence>
<reference evidence="2" key="1">
    <citation type="submission" date="2020-02" db="EMBL/GenBank/DDBJ databases">
        <authorList>
            <person name="Meier V. D."/>
        </authorList>
    </citation>
    <scope>NUCLEOTIDE SEQUENCE</scope>
    <source>
        <strain evidence="2">AVDCRST_MAG94</strain>
    </source>
</reference>
<feature type="transmembrane region" description="Helical" evidence="1">
    <location>
        <begin position="146"/>
        <end position="173"/>
    </location>
</feature>
<dbReference type="AlphaFoldDB" id="A0A6J4NFP3"/>
<name>A0A6J4NFP3_9CYAN</name>
<protein>
    <recommendedName>
        <fullName evidence="3">DUF4112 domain-containing protein</fullName>
    </recommendedName>
</protein>
<evidence type="ECO:0000313" key="2">
    <source>
        <dbReference type="EMBL" id="CAA9386375.1"/>
    </source>
</evidence>
<organism evidence="2">
    <name type="scientific">uncultured Leptolyngbya sp</name>
    <dbReference type="NCBI Taxonomy" id="332963"/>
    <lineage>
        <taxon>Bacteria</taxon>
        <taxon>Bacillati</taxon>
        <taxon>Cyanobacteriota</taxon>
        <taxon>Cyanophyceae</taxon>
        <taxon>Leptolyngbyales</taxon>
        <taxon>Leptolyngbyaceae</taxon>
        <taxon>Leptolyngbya group</taxon>
        <taxon>Leptolyngbya</taxon>
        <taxon>environmental samples</taxon>
    </lineage>
</organism>
<dbReference type="EMBL" id="CADCTY010001780">
    <property type="protein sequence ID" value="CAA9386375.1"/>
    <property type="molecule type" value="Genomic_DNA"/>
</dbReference>
<keyword evidence="1" id="KW-0472">Membrane</keyword>
<feature type="transmembrane region" description="Helical" evidence="1">
    <location>
        <begin position="59"/>
        <end position="80"/>
    </location>
</feature>